<name>A0A0D2LDY2_HYPSF</name>
<sequence length="108" mass="11806">MPRLSTPIFCLHLAPCSNTKPTSIARTSGWNLDAQTRAIQAHTPLRTRKFGPSWAEILVPAASLFCACATASCCIQGHRENDPHRTAGWRASQLGCCTQCASSCRNRY</sequence>
<proteinExistence type="predicted"/>
<evidence type="ECO:0000313" key="1">
    <source>
        <dbReference type="EMBL" id="KJA25632.1"/>
    </source>
</evidence>
<gene>
    <name evidence="1" type="ORF">HYPSUDRAFT_409841</name>
</gene>
<dbReference type="Proteomes" id="UP000054270">
    <property type="component" value="Unassembled WGS sequence"/>
</dbReference>
<protein>
    <submittedName>
        <fullName evidence="1">Uncharacterized protein</fullName>
    </submittedName>
</protein>
<accession>A0A0D2LDY2</accession>
<dbReference type="AlphaFoldDB" id="A0A0D2LDY2"/>
<dbReference type="EMBL" id="KN817531">
    <property type="protein sequence ID" value="KJA25632.1"/>
    <property type="molecule type" value="Genomic_DNA"/>
</dbReference>
<reference evidence="2" key="1">
    <citation type="submission" date="2014-04" db="EMBL/GenBank/DDBJ databases">
        <title>Evolutionary Origins and Diversification of the Mycorrhizal Mutualists.</title>
        <authorList>
            <consortium name="DOE Joint Genome Institute"/>
            <consortium name="Mycorrhizal Genomics Consortium"/>
            <person name="Kohler A."/>
            <person name="Kuo A."/>
            <person name="Nagy L.G."/>
            <person name="Floudas D."/>
            <person name="Copeland A."/>
            <person name="Barry K.W."/>
            <person name="Cichocki N."/>
            <person name="Veneault-Fourrey C."/>
            <person name="LaButti K."/>
            <person name="Lindquist E.A."/>
            <person name="Lipzen A."/>
            <person name="Lundell T."/>
            <person name="Morin E."/>
            <person name="Murat C."/>
            <person name="Riley R."/>
            <person name="Ohm R."/>
            <person name="Sun H."/>
            <person name="Tunlid A."/>
            <person name="Henrissat B."/>
            <person name="Grigoriev I.V."/>
            <person name="Hibbett D.S."/>
            <person name="Martin F."/>
        </authorList>
    </citation>
    <scope>NUCLEOTIDE SEQUENCE [LARGE SCALE GENOMIC DNA]</scope>
    <source>
        <strain evidence="2">FD-334 SS-4</strain>
    </source>
</reference>
<keyword evidence="2" id="KW-1185">Reference proteome</keyword>
<evidence type="ECO:0000313" key="2">
    <source>
        <dbReference type="Proteomes" id="UP000054270"/>
    </source>
</evidence>
<organism evidence="1 2">
    <name type="scientific">Hypholoma sublateritium (strain FD-334 SS-4)</name>
    <dbReference type="NCBI Taxonomy" id="945553"/>
    <lineage>
        <taxon>Eukaryota</taxon>
        <taxon>Fungi</taxon>
        <taxon>Dikarya</taxon>
        <taxon>Basidiomycota</taxon>
        <taxon>Agaricomycotina</taxon>
        <taxon>Agaricomycetes</taxon>
        <taxon>Agaricomycetidae</taxon>
        <taxon>Agaricales</taxon>
        <taxon>Agaricineae</taxon>
        <taxon>Strophariaceae</taxon>
        <taxon>Hypholoma</taxon>
    </lineage>
</organism>